<feature type="compositionally biased region" description="Acidic residues" evidence="6">
    <location>
        <begin position="245"/>
        <end position="254"/>
    </location>
</feature>
<dbReference type="PANTHER" id="PTHR14150:SF12">
    <property type="entry name" value="U3 SMALL NUCLEOLAR RNA-ASSOCIATED PROTEIN 14 HOMOLOG A"/>
    <property type="match status" value="1"/>
</dbReference>
<dbReference type="PANTHER" id="PTHR14150">
    <property type="entry name" value="U3 SMALL NUCLEOLAR RNA-ASSOCIATED PROTEIN 14"/>
    <property type="match status" value="1"/>
</dbReference>
<keyword evidence="5" id="KW-0175">Coiled coil</keyword>
<dbReference type="AlphaFoldDB" id="A0A8J5R5D0"/>
<feature type="coiled-coil region" evidence="5">
    <location>
        <begin position="400"/>
        <end position="427"/>
    </location>
</feature>
<reference evidence="7" key="2">
    <citation type="submission" date="2021-04" db="EMBL/GenBank/DDBJ databases">
        <title>Genome-wide patterns of bracovirus chromosomal integration into multiple host tissues during parasitism.</title>
        <authorList>
            <person name="Chebbi M.A.C."/>
        </authorList>
    </citation>
    <scope>NUCLEOTIDE SEQUENCE</scope>
    <source>
        <tissue evidence="7">Whole body</tissue>
    </source>
</reference>
<comment type="similarity">
    <text evidence="2">Belongs to the UTP14 family.</text>
</comment>
<feature type="compositionally biased region" description="Basic and acidic residues" evidence="6">
    <location>
        <begin position="232"/>
        <end position="244"/>
    </location>
</feature>
<dbReference type="EMBL" id="JAAOIC020000002">
    <property type="protein sequence ID" value="KAG8042312.1"/>
    <property type="molecule type" value="Genomic_DNA"/>
</dbReference>
<dbReference type="InterPro" id="IPR006709">
    <property type="entry name" value="SSU_processome_Utp14"/>
</dbReference>
<feature type="region of interest" description="Disordered" evidence="6">
    <location>
        <begin position="214"/>
        <end position="265"/>
    </location>
</feature>
<protein>
    <submittedName>
        <fullName evidence="7">Uncharacterized protein</fullName>
    </submittedName>
</protein>
<evidence type="ECO:0000256" key="1">
    <source>
        <dbReference type="ARBA" id="ARBA00004604"/>
    </source>
</evidence>
<comment type="caution">
    <text evidence="7">The sequence shown here is derived from an EMBL/GenBank/DDBJ whole genome shotgun (WGS) entry which is preliminary data.</text>
</comment>
<evidence type="ECO:0000313" key="8">
    <source>
        <dbReference type="Proteomes" id="UP000729913"/>
    </source>
</evidence>
<evidence type="ECO:0000256" key="5">
    <source>
        <dbReference type="SAM" id="Coils"/>
    </source>
</evidence>
<sequence>MSDDDMINDNDEDISKNHSQLLKSVAELDHTFLKIKKSERNELTSEISEFHLVRSGITDNEPVRLENLVNTLRGQDQSLKLSNQFKATKKRAKILPKPLEKPVDERLKRQVCFENTSENLKKWNPIVTKNRVADHLVFPINTSSSKKFSDNRKSYKAEKARRVNKIKSKKFHKIEKKAKIKQQFQEFDKLQKSNPELALQKLEELDKARALERMSLKHKNTGQWARNKQVRANRELTQKVKKDDSDDDDYEDLEPNASKTTSEPLEYNPWVNNEIFSLEPEINSKEHQIDIQNENKISNNNLLNPVEQVSVEYVNDKNKKPIKGLDKKRKIEELKYLEENKVKKMKNIKDKSMKKNATKQIINSGTSEWLVEESKEVSQSFSLSSKKLPTVSEIFETLENDNQRKALKKLKKLKRKLKTQNSIKNNKLVANSNNEESDLSFKTKSNRPFIDDALDENVIRHDNDINKTGQVTEHQSRLDISKNISKATTTEIDPNKFIQAKSKHINLKNDLPDDLKNEIDVLDDSDEDESEENQQKIISEAFIDDDVTNEFKNEKEEQIKNSQLRQVETRLPGWGSWADKNFKTSQRKKRRIIINSNETANRKDKNKENVIIIDDVDAKLRQHQINDLPHPFVTVEDFEASIRTPIGRNFVPEISHRQLTKPPVKTRMGTIIEPMSEDVLMKEKSPSKPLKRKNFLNEIKL</sequence>
<keyword evidence="4" id="KW-0539">Nucleus</keyword>
<organism evidence="7 8">
    <name type="scientific">Cotesia typhae</name>
    <dbReference type="NCBI Taxonomy" id="2053667"/>
    <lineage>
        <taxon>Eukaryota</taxon>
        <taxon>Metazoa</taxon>
        <taxon>Ecdysozoa</taxon>
        <taxon>Arthropoda</taxon>
        <taxon>Hexapoda</taxon>
        <taxon>Insecta</taxon>
        <taxon>Pterygota</taxon>
        <taxon>Neoptera</taxon>
        <taxon>Endopterygota</taxon>
        <taxon>Hymenoptera</taxon>
        <taxon>Apocrita</taxon>
        <taxon>Ichneumonoidea</taxon>
        <taxon>Braconidae</taxon>
        <taxon>Microgastrinae</taxon>
        <taxon>Cotesia</taxon>
    </lineage>
</organism>
<keyword evidence="8" id="KW-1185">Reference proteome</keyword>
<dbReference type="OrthoDB" id="277439at2759"/>
<name>A0A8J5R5D0_9HYME</name>
<dbReference type="Pfam" id="PF04615">
    <property type="entry name" value="Utp14"/>
    <property type="match status" value="2"/>
</dbReference>
<evidence type="ECO:0000313" key="7">
    <source>
        <dbReference type="EMBL" id="KAG8042312.1"/>
    </source>
</evidence>
<accession>A0A8J5R5D0</accession>
<keyword evidence="3" id="KW-0597">Phosphoprotein</keyword>
<evidence type="ECO:0000256" key="6">
    <source>
        <dbReference type="SAM" id="MobiDB-lite"/>
    </source>
</evidence>
<comment type="subcellular location">
    <subcellularLocation>
        <location evidence="1">Nucleus</location>
        <location evidence="1">Nucleolus</location>
    </subcellularLocation>
</comment>
<evidence type="ECO:0000256" key="2">
    <source>
        <dbReference type="ARBA" id="ARBA00007774"/>
    </source>
</evidence>
<proteinExistence type="inferred from homology"/>
<dbReference type="GO" id="GO:0032040">
    <property type="term" value="C:small-subunit processome"/>
    <property type="evidence" value="ECO:0007669"/>
    <property type="project" value="InterPro"/>
</dbReference>
<dbReference type="GO" id="GO:0006364">
    <property type="term" value="P:rRNA processing"/>
    <property type="evidence" value="ECO:0007669"/>
    <property type="project" value="InterPro"/>
</dbReference>
<evidence type="ECO:0000256" key="4">
    <source>
        <dbReference type="ARBA" id="ARBA00023242"/>
    </source>
</evidence>
<evidence type="ECO:0000256" key="3">
    <source>
        <dbReference type="ARBA" id="ARBA00022553"/>
    </source>
</evidence>
<dbReference type="Proteomes" id="UP000729913">
    <property type="component" value="Unassembled WGS sequence"/>
</dbReference>
<reference evidence="7" key="1">
    <citation type="submission" date="2020-03" db="EMBL/GenBank/DDBJ databases">
        <authorList>
            <person name="Chebbi M.A."/>
            <person name="Drezen J.M."/>
        </authorList>
    </citation>
    <scope>NUCLEOTIDE SEQUENCE</scope>
    <source>
        <tissue evidence="7">Whole body</tissue>
    </source>
</reference>
<gene>
    <name evidence="7" type="ORF">G9C98_004946</name>
</gene>